<dbReference type="EMBL" id="CVRB01000001">
    <property type="protein sequence ID" value="CRK81280.1"/>
    <property type="molecule type" value="Genomic_DNA"/>
</dbReference>
<evidence type="ECO:0000256" key="5">
    <source>
        <dbReference type="SAM" id="MobiDB-lite"/>
    </source>
</evidence>
<evidence type="ECO:0000256" key="6">
    <source>
        <dbReference type="SAM" id="Phobius"/>
    </source>
</evidence>
<evidence type="ECO:0000313" key="8">
    <source>
        <dbReference type="Proteomes" id="UP000199087"/>
    </source>
</evidence>
<gene>
    <name evidence="7" type="ORF">BN000_01180</name>
</gene>
<dbReference type="PANTHER" id="PTHR22550:SF5">
    <property type="entry name" value="LEUCINE ZIPPER PROTEIN 4"/>
    <property type="match status" value="1"/>
</dbReference>
<accession>A0A0U1NT93</accession>
<protein>
    <submittedName>
        <fullName evidence="7">Spore germination protein GerA</fullName>
    </submittedName>
</protein>
<feature type="region of interest" description="Disordered" evidence="5">
    <location>
        <begin position="9"/>
        <end position="30"/>
    </location>
</feature>
<proteinExistence type="inferred from homology"/>
<comment type="subcellular location">
    <subcellularLocation>
        <location evidence="4">Cell membrane</location>
    </subcellularLocation>
    <subcellularLocation>
        <location evidence="1">Membrane</location>
        <topology evidence="1">Multi-pass membrane protein</topology>
    </subcellularLocation>
</comment>
<sequence length="538" mass="60052" precursor="true">MKRIRMRLINKQESKKQKETKIPLSSNEDTSISSKLSENLQRIKQLVGNSSDVIIRDFDMIHSSVQVAAVYTDGLVDKNLAGFFLNRSLMIKKEQVTVSKENVFEFIKNNALTVQKIKIIRDWNELILSILSGDTVILIDGCTEAISGETKGGEMRGITEPTTQVTIRGPKDCFNESIGTNISLIRRRIASSNLWLETMRIGQETHTNIAIMYIKGIINEELIQEVKKRLNEIKTDRILDSGNIEHFIEDHTSSPFPTIYSTERPDSVAGNLLEGRIAILVDGSPFVLIVPTLFVQFFQSPDDYSYRYNLAIFLRILRYVSFFISLVAPSIYIAAITFHQEMIPTTLLISLASSREGVPFPAFVEALLMEATFELLREAGIRMPRAVGQAVSIVGALVLGQAAVQAGIVSPQMVIIVAITGIASFATPAYDLAASARLIRFILMILAATFGFYGLTLGIIIIIAHLNSLRSFGFPYLAPFSPFILEGQKDAILRFPLKQLFTRQHLISQNDKIMESGNPHPSFEQSGTKTKDEKENKE</sequence>
<dbReference type="PIRSF" id="PIRSF005690">
    <property type="entry name" value="GerBA"/>
    <property type="match status" value="1"/>
</dbReference>
<evidence type="ECO:0000256" key="1">
    <source>
        <dbReference type="ARBA" id="ARBA00004141"/>
    </source>
</evidence>
<reference evidence="8" key="1">
    <citation type="submission" date="2015-05" db="EMBL/GenBank/DDBJ databases">
        <authorList>
            <person name="Urmite Genomes"/>
        </authorList>
    </citation>
    <scope>NUCLEOTIDE SEQUENCE [LARGE SCALE GENOMIC DNA]</scope>
    <source>
        <strain evidence="8">LF1</strain>
    </source>
</reference>
<dbReference type="GO" id="GO:0009847">
    <property type="term" value="P:spore germination"/>
    <property type="evidence" value="ECO:0007669"/>
    <property type="project" value="UniProtKB-UniRule"/>
</dbReference>
<dbReference type="STRING" id="1499688.BN000_01180"/>
<name>A0A0U1NT93_9BACI</name>
<comment type="similarity">
    <text evidence="2 4">Belongs to the GerABKA family.</text>
</comment>
<keyword evidence="6" id="KW-0812">Transmembrane</keyword>
<keyword evidence="8" id="KW-1185">Reference proteome</keyword>
<dbReference type="InterPro" id="IPR050768">
    <property type="entry name" value="UPF0353/GerABKA_families"/>
</dbReference>
<dbReference type="PANTHER" id="PTHR22550">
    <property type="entry name" value="SPORE GERMINATION PROTEIN"/>
    <property type="match status" value="1"/>
</dbReference>
<dbReference type="OrthoDB" id="9772630at2"/>
<dbReference type="RefSeq" id="WP_090632075.1">
    <property type="nucleotide sequence ID" value="NZ_CVRB01000001.1"/>
</dbReference>
<feature type="transmembrane region" description="Helical" evidence="6">
    <location>
        <begin position="316"/>
        <end position="338"/>
    </location>
</feature>
<dbReference type="AlphaFoldDB" id="A0A0U1NT93"/>
<feature type="transmembrane region" description="Helical" evidence="6">
    <location>
        <begin position="414"/>
        <end position="434"/>
    </location>
</feature>
<evidence type="ECO:0000256" key="4">
    <source>
        <dbReference type="PIRNR" id="PIRNR005690"/>
    </source>
</evidence>
<organism evidence="7 8">
    <name type="scientific">Neobacillus massiliamazoniensis</name>
    <dbReference type="NCBI Taxonomy" id="1499688"/>
    <lineage>
        <taxon>Bacteria</taxon>
        <taxon>Bacillati</taxon>
        <taxon>Bacillota</taxon>
        <taxon>Bacilli</taxon>
        <taxon>Bacillales</taxon>
        <taxon>Bacillaceae</taxon>
        <taxon>Neobacillus</taxon>
    </lineage>
</organism>
<dbReference type="Proteomes" id="UP000199087">
    <property type="component" value="Unassembled WGS sequence"/>
</dbReference>
<feature type="transmembrane region" description="Helical" evidence="6">
    <location>
        <begin position="441"/>
        <end position="466"/>
    </location>
</feature>
<keyword evidence="3 4" id="KW-0472">Membrane</keyword>
<keyword evidence="6" id="KW-1133">Transmembrane helix</keyword>
<feature type="transmembrane region" description="Helical" evidence="6">
    <location>
        <begin position="388"/>
        <end position="408"/>
    </location>
</feature>
<dbReference type="GO" id="GO:0005886">
    <property type="term" value="C:plasma membrane"/>
    <property type="evidence" value="ECO:0007669"/>
    <property type="project" value="UniProtKB-SubCell"/>
</dbReference>
<evidence type="ECO:0000256" key="3">
    <source>
        <dbReference type="ARBA" id="ARBA00023136"/>
    </source>
</evidence>
<dbReference type="InterPro" id="IPR004995">
    <property type="entry name" value="Spore_Ger"/>
</dbReference>
<evidence type="ECO:0000313" key="7">
    <source>
        <dbReference type="EMBL" id="CRK81280.1"/>
    </source>
</evidence>
<dbReference type="Pfam" id="PF03323">
    <property type="entry name" value="GerA"/>
    <property type="match status" value="1"/>
</dbReference>
<feature type="compositionally biased region" description="Basic and acidic residues" evidence="5">
    <location>
        <begin position="529"/>
        <end position="538"/>
    </location>
</feature>
<evidence type="ECO:0000256" key="2">
    <source>
        <dbReference type="ARBA" id="ARBA00005278"/>
    </source>
</evidence>
<feature type="compositionally biased region" description="Basic and acidic residues" evidence="5">
    <location>
        <begin position="10"/>
        <end position="21"/>
    </location>
</feature>
<feature type="region of interest" description="Disordered" evidence="5">
    <location>
        <begin position="512"/>
        <end position="538"/>
    </location>
</feature>